<feature type="compositionally biased region" description="Low complexity" evidence="13">
    <location>
        <begin position="350"/>
        <end position="359"/>
    </location>
</feature>
<evidence type="ECO:0000256" key="12">
    <source>
        <dbReference type="ARBA" id="ARBA00042677"/>
    </source>
</evidence>
<gene>
    <name evidence="15" type="ORF">TVY486_0401150</name>
</gene>
<dbReference type="InterPro" id="IPR011084">
    <property type="entry name" value="DRMBL"/>
</dbReference>
<evidence type="ECO:0000256" key="9">
    <source>
        <dbReference type="ARBA" id="ARBA00023204"/>
    </source>
</evidence>
<evidence type="ECO:0000256" key="3">
    <source>
        <dbReference type="ARBA" id="ARBA00022722"/>
    </source>
</evidence>
<dbReference type="PANTHER" id="PTHR23240">
    <property type="entry name" value="DNA CROSS-LINK REPAIR PROTEIN PSO2/SNM1-RELATED"/>
    <property type="match status" value="1"/>
</dbReference>
<organism evidence="15">
    <name type="scientific">Trypanosoma vivax (strain Y486)</name>
    <dbReference type="NCBI Taxonomy" id="1055687"/>
    <lineage>
        <taxon>Eukaryota</taxon>
        <taxon>Discoba</taxon>
        <taxon>Euglenozoa</taxon>
        <taxon>Kinetoplastea</taxon>
        <taxon>Metakinetoplastina</taxon>
        <taxon>Trypanosomatida</taxon>
        <taxon>Trypanosomatidae</taxon>
        <taxon>Trypanosoma</taxon>
        <taxon>Duttonella</taxon>
    </lineage>
</organism>
<reference evidence="15" key="1">
    <citation type="journal article" date="2012" name="Proc. Natl. Acad. Sci. U.S.A.">
        <title>Antigenic diversity is generated by distinct evolutionary mechanisms in African trypanosome species.</title>
        <authorList>
            <person name="Jackson A.P."/>
            <person name="Berry A."/>
            <person name="Aslett M."/>
            <person name="Allison H.C."/>
            <person name="Burton P."/>
            <person name="Vavrova-Anderson J."/>
            <person name="Brown R."/>
            <person name="Browne H."/>
            <person name="Corton N."/>
            <person name="Hauser H."/>
            <person name="Gamble J."/>
            <person name="Gilderthorp R."/>
            <person name="Marcello L."/>
            <person name="McQuillan J."/>
            <person name="Otto T.D."/>
            <person name="Quail M.A."/>
            <person name="Sanders M.J."/>
            <person name="van Tonder A."/>
            <person name="Ginger M.L."/>
            <person name="Field M.C."/>
            <person name="Barry J.D."/>
            <person name="Hertz-Fowler C."/>
            <person name="Berriman M."/>
        </authorList>
    </citation>
    <scope>NUCLEOTIDE SEQUENCE</scope>
    <source>
        <strain evidence="15">Y486</strain>
    </source>
</reference>
<dbReference type="GO" id="GO:0004519">
    <property type="term" value="F:endonuclease activity"/>
    <property type="evidence" value="ECO:0007669"/>
    <property type="project" value="UniProtKB-KW"/>
</dbReference>
<feature type="compositionally biased region" description="Basic and acidic residues" evidence="13">
    <location>
        <begin position="360"/>
        <end position="373"/>
    </location>
</feature>
<evidence type="ECO:0000256" key="5">
    <source>
        <dbReference type="ARBA" id="ARBA00022763"/>
    </source>
</evidence>
<dbReference type="GO" id="GO:0035312">
    <property type="term" value="F:5'-3' DNA exonuclease activity"/>
    <property type="evidence" value="ECO:0007669"/>
    <property type="project" value="TreeGrafter"/>
</dbReference>
<evidence type="ECO:0000256" key="13">
    <source>
        <dbReference type="SAM" id="MobiDB-lite"/>
    </source>
</evidence>
<keyword evidence="9" id="KW-0234">DNA repair</keyword>
<evidence type="ECO:0000256" key="7">
    <source>
        <dbReference type="ARBA" id="ARBA00022839"/>
    </source>
</evidence>
<keyword evidence="5" id="KW-0227">DNA damage</keyword>
<evidence type="ECO:0000256" key="6">
    <source>
        <dbReference type="ARBA" id="ARBA00022801"/>
    </source>
</evidence>
<sequence>MEKESATGITSGKRGSCEIATDYVRAREVYKNENVAILVDMFRYVNRYLNACRAEPGNGEHPQWPHALQIIFFLSHFHSDHYAGITSRWSHGTIYASRATANMLCWKLEVEKQCVVPLDYSVPYQFCLETGKLVQGEEAAGLEAKHCDTNCFSVTLLPADHCPGSAMFLFRSPVFGTVLHTGDFRFSRNPPTVPRALCSRSGSSTPTLLEAATPLAGKVDRLFLDNTFCSPEFDFPSCVDTLNEINTAILDVFREYERDHRYRTRCDLTQTRLLEEETSEVSIAVLVGSYVIGKELVALSIQDNFVAVQKDVGDQPFVCNLCSTRKIGSDSAVNYYPERFVPFRSSPGPDANDAAAESSSNDHRCSEAGRNEEDERDVVTEFRCHEVQIPKCLDGSSSMRAKELNPVSVEQTAEDIMKSDVKLSLALFLVPLSSISGSAVASACTNSTKQSQEGTVGEKITCSEKFALWDEEVIDLKQFDRVICVQATGWAKFTTMKKLSDRMLLLRIPYSEHCSFTELVDFVGLINPLQVVPTVSLESFKKCESLFCEKAPRLCPKYSNVQPITRYFQPCQSFEASETTKKRGGNSTASTAALKKQVNPFIKRTRASVETKPALLVVDVDSMCNDDAINTECVKRVSKVARVAKQKDRKRGTRTTRPGVCAHPQTSSIVSAVVEEVSKDSVFVDSGIHFIDVSDSSQ</sequence>
<dbReference type="InterPro" id="IPR036866">
    <property type="entry name" value="RibonucZ/Hydroxyglut_hydro"/>
</dbReference>
<evidence type="ECO:0000256" key="1">
    <source>
        <dbReference type="ARBA" id="ARBA00004123"/>
    </source>
</evidence>
<dbReference type="SUPFAM" id="SSF56281">
    <property type="entry name" value="Metallo-hydrolase/oxidoreductase"/>
    <property type="match status" value="1"/>
</dbReference>
<keyword evidence="3" id="KW-0540">Nuclease</keyword>
<dbReference type="GO" id="GO:0006310">
    <property type="term" value="P:DNA recombination"/>
    <property type="evidence" value="ECO:0007669"/>
    <property type="project" value="UniProtKB-KW"/>
</dbReference>
<dbReference type="AlphaFoldDB" id="G0TU17"/>
<keyword evidence="7" id="KW-0269">Exonuclease</keyword>
<proteinExistence type="inferred from homology"/>
<dbReference type="GO" id="GO:0003684">
    <property type="term" value="F:damaged DNA binding"/>
    <property type="evidence" value="ECO:0007669"/>
    <property type="project" value="TreeGrafter"/>
</dbReference>
<dbReference type="Pfam" id="PF07522">
    <property type="entry name" value="DRMBL"/>
    <property type="match status" value="1"/>
</dbReference>
<protein>
    <recommendedName>
        <fullName evidence="11">Protein artemis</fullName>
    </recommendedName>
    <alternativeName>
        <fullName evidence="12">DNA cross-link repair 1C protein</fullName>
    </alternativeName>
</protein>
<keyword evidence="6" id="KW-0378">Hydrolase</keyword>
<dbReference type="GO" id="GO:0005634">
    <property type="term" value="C:nucleus"/>
    <property type="evidence" value="ECO:0007669"/>
    <property type="project" value="UniProtKB-SubCell"/>
</dbReference>
<keyword evidence="4" id="KW-0255">Endonuclease</keyword>
<name>G0TU17_TRYVY</name>
<evidence type="ECO:0000313" key="15">
    <source>
        <dbReference type="EMBL" id="CCC47450.1"/>
    </source>
</evidence>
<dbReference type="GO" id="GO:0036297">
    <property type="term" value="P:interstrand cross-link repair"/>
    <property type="evidence" value="ECO:0007669"/>
    <property type="project" value="TreeGrafter"/>
</dbReference>
<dbReference type="GO" id="GO:0006303">
    <property type="term" value="P:double-strand break repair via nonhomologous end joining"/>
    <property type="evidence" value="ECO:0007669"/>
    <property type="project" value="TreeGrafter"/>
</dbReference>
<comment type="similarity">
    <text evidence="2">Belongs to the DNA repair metallo-beta-lactamase (DRMBL) family.</text>
</comment>
<evidence type="ECO:0000256" key="11">
    <source>
        <dbReference type="ARBA" id="ARBA00039759"/>
    </source>
</evidence>
<comment type="subcellular location">
    <subcellularLocation>
        <location evidence="1">Nucleus</location>
    </subcellularLocation>
</comment>
<feature type="domain" description="DNA repair metallo-beta-lactamase" evidence="14">
    <location>
        <begin position="477"/>
        <end position="537"/>
    </location>
</feature>
<evidence type="ECO:0000259" key="14">
    <source>
        <dbReference type="Pfam" id="PF07522"/>
    </source>
</evidence>
<feature type="region of interest" description="Disordered" evidence="13">
    <location>
        <begin position="344"/>
        <end position="373"/>
    </location>
</feature>
<accession>G0TU17</accession>
<dbReference type="Gene3D" id="3.60.15.10">
    <property type="entry name" value="Ribonuclease Z/Hydroxyacylglutathione hydrolase-like"/>
    <property type="match status" value="1"/>
</dbReference>
<dbReference type="PANTHER" id="PTHR23240:SF8">
    <property type="entry name" value="PROTEIN ARTEMIS"/>
    <property type="match status" value="1"/>
</dbReference>
<keyword evidence="10" id="KW-0539">Nucleus</keyword>
<evidence type="ECO:0000256" key="4">
    <source>
        <dbReference type="ARBA" id="ARBA00022759"/>
    </source>
</evidence>
<evidence type="ECO:0000256" key="2">
    <source>
        <dbReference type="ARBA" id="ARBA00010304"/>
    </source>
</evidence>
<keyword evidence="8" id="KW-0233">DNA recombination</keyword>
<evidence type="ECO:0000256" key="8">
    <source>
        <dbReference type="ARBA" id="ARBA00023172"/>
    </source>
</evidence>
<evidence type="ECO:0000256" key="10">
    <source>
        <dbReference type="ARBA" id="ARBA00023242"/>
    </source>
</evidence>
<dbReference type="EMBL" id="HE573020">
    <property type="protein sequence ID" value="CCC47450.1"/>
    <property type="molecule type" value="Genomic_DNA"/>
</dbReference>